<organism evidence="2 3">
    <name type="scientific">Dictyostelium discoideum</name>
    <name type="common">Social amoeba</name>
    <dbReference type="NCBI Taxonomy" id="44689"/>
    <lineage>
        <taxon>Eukaryota</taxon>
        <taxon>Amoebozoa</taxon>
        <taxon>Evosea</taxon>
        <taxon>Eumycetozoa</taxon>
        <taxon>Dictyostelia</taxon>
        <taxon>Dictyosteliales</taxon>
        <taxon>Dictyosteliaceae</taxon>
        <taxon>Dictyostelium</taxon>
    </lineage>
</organism>
<gene>
    <name evidence="2" type="ORF">DDB_G0268732</name>
</gene>
<comment type="caution">
    <text evidence="2">The sequence shown here is derived from an EMBL/GenBank/DDBJ whole genome shotgun (WGS) entry which is preliminary data.</text>
</comment>
<dbReference type="EMBL" id="AAFI02000004">
    <property type="protein sequence ID" value="EAL72955.1"/>
    <property type="molecule type" value="Genomic_DNA"/>
</dbReference>
<dbReference type="RefSeq" id="XP_646908.1">
    <property type="nucleotide sequence ID" value="XM_641816.1"/>
</dbReference>
<dbReference type="Proteomes" id="UP000002195">
    <property type="component" value="Unassembled WGS sequence"/>
</dbReference>
<sequence length="84" mass="10190">MGPRQKKEIEADPETVKLIKIKKAQQRMAEQEERRRLMQEESERRRLQRNRERQEPIRTYATAQEAQRYIPKPGNFARKRGARN</sequence>
<dbReference type="InParanoid" id="Q55EW2"/>
<dbReference type="KEGG" id="ddi:DDB_G0268732"/>
<accession>Q55EW2</accession>
<evidence type="ECO:0000313" key="3">
    <source>
        <dbReference type="Proteomes" id="UP000002195"/>
    </source>
</evidence>
<reference evidence="2 3" key="1">
    <citation type="journal article" date="2005" name="Nature">
        <title>The genome of the social amoeba Dictyostelium discoideum.</title>
        <authorList>
            <consortium name="The Dictyostelium discoideum Sequencing Consortium"/>
            <person name="Eichinger L."/>
            <person name="Pachebat J.A."/>
            <person name="Glockner G."/>
            <person name="Rajandream M.A."/>
            <person name="Sucgang R."/>
            <person name="Berriman M."/>
            <person name="Song J."/>
            <person name="Olsen R."/>
            <person name="Szafranski K."/>
            <person name="Xu Q."/>
            <person name="Tunggal B."/>
            <person name="Kummerfeld S."/>
            <person name="Madera M."/>
            <person name="Konfortov B.A."/>
            <person name="Rivero F."/>
            <person name="Bankier A.T."/>
            <person name="Lehmann R."/>
            <person name="Hamlin N."/>
            <person name="Davies R."/>
            <person name="Gaudet P."/>
            <person name="Fey P."/>
            <person name="Pilcher K."/>
            <person name="Chen G."/>
            <person name="Saunders D."/>
            <person name="Sodergren E."/>
            <person name="Davis P."/>
            <person name="Kerhornou A."/>
            <person name="Nie X."/>
            <person name="Hall N."/>
            <person name="Anjard C."/>
            <person name="Hemphill L."/>
            <person name="Bason N."/>
            <person name="Farbrother P."/>
            <person name="Desany B."/>
            <person name="Just E."/>
            <person name="Morio T."/>
            <person name="Rost R."/>
            <person name="Churcher C."/>
            <person name="Cooper J."/>
            <person name="Haydock S."/>
            <person name="van Driessche N."/>
            <person name="Cronin A."/>
            <person name="Goodhead I."/>
            <person name="Muzny D."/>
            <person name="Mourier T."/>
            <person name="Pain A."/>
            <person name="Lu M."/>
            <person name="Harper D."/>
            <person name="Lindsay R."/>
            <person name="Hauser H."/>
            <person name="James K."/>
            <person name="Quiles M."/>
            <person name="Madan Babu M."/>
            <person name="Saito T."/>
            <person name="Buchrieser C."/>
            <person name="Wardroper A."/>
            <person name="Felder M."/>
            <person name="Thangavelu M."/>
            <person name="Johnson D."/>
            <person name="Knights A."/>
            <person name="Loulseged H."/>
            <person name="Mungall K."/>
            <person name="Oliver K."/>
            <person name="Price C."/>
            <person name="Quail M.A."/>
            <person name="Urushihara H."/>
            <person name="Hernandez J."/>
            <person name="Rabbinowitsch E."/>
            <person name="Steffen D."/>
            <person name="Sanders M."/>
            <person name="Ma J."/>
            <person name="Kohara Y."/>
            <person name="Sharp S."/>
            <person name="Simmonds M."/>
            <person name="Spiegler S."/>
            <person name="Tivey A."/>
            <person name="Sugano S."/>
            <person name="White B."/>
            <person name="Walker D."/>
            <person name="Woodward J."/>
            <person name="Winckler T."/>
            <person name="Tanaka Y."/>
            <person name="Shaulsky G."/>
            <person name="Schleicher M."/>
            <person name="Weinstock G."/>
            <person name="Rosenthal A."/>
            <person name="Cox E.C."/>
            <person name="Chisholm R.L."/>
            <person name="Gibbs R."/>
            <person name="Loomis W.F."/>
            <person name="Platzer M."/>
            <person name="Kay R.R."/>
            <person name="Williams J."/>
            <person name="Dear P.H."/>
            <person name="Noegel A.A."/>
            <person name="Barrell B."/>
            <person name="Kuspa A."/>
        </authorList>
    </citation>
    <scope>NUCLEOTIDE SEQUENCE [LARGE SCALE GENOMIC DNA]</scope>
    <source>
        <strain evidence="2 3">AX4</strain>
    </source>
</reference>
<dbReference type="PaxDb" id="44689-DDB0189988"/>
<name>Q55EW2_DICDI</name>
<proteinExistence type="predicted"/>
<dbReference type="dictyBase" id="DDB_G0268732"/>
<keyword evidence="3" id="KW-1185">Reference proteome</keyword>
<feature type="compositionally biased region" description="Basic and acidic residues" evidence="1">
    <location>
        <begin position="29"/>
        <end position="56"/>
    </location>
</feature>
<dbReference type="VEuPathDB" id="AmoebaDB:DDB_G0268732"/>
<evidence type="ECO:0000256" key="1">
    <source>
        <dbReference type="SAM" id="MobiDB-lite"/>
    </source>
</evidence>
<evidence type="ECO:0000313" key="2">
    <source>
        <dbReference type="EMBL" id="EAL72955.1"/>
    </source>
</evidence>
<dbReference type="PhylomeDB" id="Q55EW2"/>
<dbReference type="AlphaFoldDB" id="Q55EW2"/>
<protein>
    <submittedName>
        <fullName evidence="2">Uncharacterized protein</fullName>
    </submittedName>
</protein>
<feature type="region of interest" description="Disordered" evidence="1">
    <location>
        <begin position="29"/>
        <end position="84"/>
    </location>
</feature>
<dbReference type="GeneID" id="8616595"/>
<dbReference type="HOGENOM" id="CLU_202813_0_0_1"/>